<gene>
    <name evidence="2" type="ORF">C4N9_13020</name>
</gene>
<dbReference type="RefSeq" id="WP_109533764.1">
    <property type="nucleotide sequence ID" value="NZ_QEYD01000007.1"/>
</dbReference>
<dbReference type="InterPro" id="IPR011928">
    <property type="entry name" value="Phage_phiJL001_Gp84"/>
</dbReference>
<dbReference type="AlphaFoldDB" id="A0A2U2C8R3"/>
<organism evidence="2 3">
    <name type="scientific">Pararhodobacter marinus</name>
    <dbReference type="NCBI Taxonomy" id="2184063"/>
    <lineage>
        <taxon>Bacteria</taxon>
        <taxon>Pseudomonadati</taxon>
        <taxon>Pseudomonadota</taxon>
        <taxon>Alphaproteobacteria</taxon>
        <taxon>Rhodobacterales</taxon>
        <taxon>Paracoccaceae</taxon>
        <taxon>Pararhodobacter</taxon>
    </lineage>
</organism>
<accession>A0A2U2C8R3</accession>
<sequence length="286" mass="30468">MSGLTTTRARAWALTRSDGTVLGFTDHDRDLSFDGISFRAGTGMSAGAIVQGTGLSVDNTEASGALSDAALSERDILAGRYDNAALTIWEVDWQDPAWRRVLFRGSLGEITRAGGAFRAELRGLTEPLSKTGGRVFGAACPAVLGDAQCGVDLDQPVFRAEVALLAVDEGGAVLEVPPLGDFAADWFVDGNVVFLTGAAEGATVPVRREEALGDKRRLHLWQAPGFAPDVGDSVRLQAGCDKRFATCRFKFANTENFRGFPHVPDDDWLQVTPRADGDNTGGPRGR</sequence>
<dbReference type="EMBL" id="QEYD01000007">
    <property type="protein sequence ID" value="PWE28257.1"/>
    <property type="molecule type" value="Genomic_DNA"/>
</dbReference>
<dbReference type="Pfam" id="PF09356">
    <property type="entry name" value="Phage_BR0599"/>
    <property type="match status" value="1"/>
</dbReference>
<comment type="caution">
    <text evidence="2">The sequence shown here is derived from an EMBL/GenBank/DDBJ whole genome shotgun (WGS) entry which is preliminary data.</text>
</comment>
<feature type="domain" description="Bacteriophage phiJL001 Gp84 C-terminal" evidence="1">
    <location>
        <begin position="185"/>
        <end position="267"/>
    </location>
</feature>
<dbReference type="GeneID" id="94365814"/>
<evidence type="ECO:0000313" key="3">
    <source>
        <dbReference type="Proteomes" id="UP000244940"/>
    </source>
</evidence>
<name>A0A2U2C8R3_9RHOB</name>
<evidence type="ECO:0000313" key="2">
    <source>
        <dbReference type="EMBL" id="PWE28257.1"/>
    </source>
</evidence>
<proteinExistence type="predicted"/>
<protein>
    <recommendedName>
        <fullName evidence="1">Bacteriophage phiJL001 Gp84 C-terminal domain-containing protein</fullName>
    </recommendedName>
</protein>
<dbReference type="Proteomes" id="UP000244940">
    <property type="component" value="Unassembled WGS sequence"/>
</dbReference>
<dbReference type="Pfam" id="PF09931">
    <property type="entry name" value="Phage_phiJL001_Gp84_N"/>
    <property type="match status" value="1"/>
</dbReference>
<evidence type="ECO:0000259" key="1">
    <source>
        <dbReference type="Pfam" id="PF09356"/>
    </source>
</evidence>
<reference evidence="2 3" key="1">
    <citation type="submission" date="2018-05" db="EMBL/GenBank/DDBJ databases">
        <title>Pararhodobacter marina sp. nov., isolated from deep-sea water of the Indian Ocean.</title>
        <authorList>
            <person name="Lai Q.Sr."/>
            <person name="Liu X."/>
            <person name="Shao Z."/>
        </authorList>
    </citation>
    <scope>NUCLEOTIDE SEQUENCE [LARGE SCALE GENOMIC DNA]</scope>
    <source>
        <strain evidence="2 3">CIC4N-9</strain>
    </source>
</reference>
<keyword evidence="3" id="KW-1185">Reference proteome</keyword>
<dbReference type="OrthoDB" id="1633386at2"/>
<dbReference type="InterPro" id="IPR018964">
    <property type="entry name" value="Phage_phiJL001_Gp84_C"/>
</dbReference>
<dbReference type="NCBIfam" id="TIGR02218">
    <property type="entry name" value="phg_TIGR02218"/>
    <property type="match status" value="1"/>
</dbReference>